<dbReference type="OrthoDB" id="1093345at2"/>
<dbReference type="InterPro" id="IPR011047">
    <property type="entry name" value="Quinoprotein_ADH-like_sf"/>
</dbReference>
<dbReference type="Gene3D" id="2.130.10.10">
    <property type="entry name" value="YVTN repeat-like/Quinoprotein amine dehydrogenase"/>
    <property type="match status" value="1"/>
</dbReference>
<evidence type="ECO:0000313" key="3">
    <source>
        <dbReference type="Proteomes" id="UP000019402"/>
    </source>
</evidence>
<name>W7XVY2_9BACT</name>
<dbReference type="SUPFAM" id="SSF50998">
    <property type="entry name" value="Quinoprotein alcohol dehydrogenase-like"/>
    <property type="match status" value="1"/>
</dbReference>
<reference evidence="2 3" key="1">
    <citation type="journal article" date="2014" name="Genome Announc.">
        <title>Draft Genome Sequence of Cytophaga fermentans JCM 21142T, a Facultative Anaerobe Isolated from Marine Mud.</title>
        <authorList>
            <person name="Starns D."/>
            <person name="Oshima K."/>
            <person name="Suda W."/>
            <person name="Iino T."/>
            <person name="Yuki M."/>
            <person name="Inoue J."/>
            <person name="Kitamura K."/>
            <person name="Iida T."/>
            <person name="Darby A."/>
            <person name="Hattori M."/>
            <person name="Ohkuma M."/>
        </authorList>
    </citation>
    <scope>NUCLEOTIDE SEQUENCE [LARGE SCALE GENOMIC DNA]</scope>
    <source>
        <strain evidence="2 3">JCM 21142</strain>
    </source>
</reference>
<proteinExistence type="predicted"/>
<evidence type="ECO:0000256" key="1">
    <source>
        <dbReference type="SAM" id="Phobius"/>
    </source>
</evidence>
<accession>W7XVY2</accession>
<dbReference type="Pfam" id="PF11832">
    <property type="entry name" value="DUF3352"/>
    <property type="match status" value="1"/>
</dbReference>
<organism evidence="2 3">
    <name type="scientific">Saccharicrinis fermentans DSM 9555 = JCM 21142</name>
    <dbReference type="NCBI Taxonomy" id="869213"/>
    <lineage>
        <taxon>Bacteria</taxon>
        <taxon>Pseudomonadati</taxon>
        <taxon>Bacteroidota</taxon>
        <taxon>Bacteroidia</taxon>
        <taxon>Marinilabiliales</taxon>
        <taxon>Marinilabiliaceae</taxon>
        <taxon>Saccharicrinis</taxon>
    </lineage>
</organism>
<dbReference type="STRING" id="869213.GCA_000517085_03453"/>
<protein>
    <submittedName>
        <fullName evidence="2">Uncharacterized protein</fullName>
    </submittedName>
</protein>
<evidence type="ECO:0000313" key="2">
    <source>
        <dbReference type="EMBL" id="GAF02405.1"/>
    </source>
</evidence>
<dbReference type="AlphaFoldDB" id="W7XVY2"/>
<feature type="transmembrane region" description="Helical" evidence="1">
    <location>
        <begin position="7"/>
        <end position="25"/>
    </location>
</feature>
<dbReference type="RefSeq" id="WP_044212314.1">
    <property type="nucleotide sequence ID" value="NZ_BAMD01000009.1"/>
</dbReference>
<dbReference type="InterPro" id="IPR021787">
    <property type="entry name" value="DUF3352"/>
</dbReference>
<comment type="caution">
    <text evidence="2">The sequence shown here is derived from an EMBL/GenBank/DDBJ whole genome shotgun (WGS) entry which is preliminary data.</text>
</comment>
<dbReference type="InterPro" id="IPR015943">
    <property type="entry name" value="WD40/YVTN_repeat-like_dom_sf"/>
</dbReference>
<dbReference type="Proteomes" id="UP000019402">
    <property type="component" value="Unassembled WGS sequence"/>
</dbReference>
<keyword evidence="1" id="KW-0812">Transmembrane</keyword>
<dbReference type="EMBL" id="BAMD01000009">
    <property type="protein sequence ID" value="GAF02405.1"/>
    <property type="molecule type" value="Genomic_DNA"/>
</dbReference>
<gene>
    <name evidence="2" type="ORF">JCM21142_31039</name>
</gene>
<keyword evidence="1" id="KW-1133">Transmembrane helix</keyword>
<keyword evidence="3" id="KW-1185">Reference proteome</keyword>
<dbReference type="eggNOG" id="COG1520">
    <property type="taxonomic scope" value="Bacteria"/>
</dbReference>
<sequence>MTRRITFIIISIVLVGLLVYSYVHFSNLKNFKNNQTIQAIPTDASLIIQVQKPSRVSNIILNGISYNEPLLKFHWFKSFFTFLKEAQGDTLILNEHISHFIKSKPITISLHPLGKDDVKPLFTYSISNKAQENGFINYLEENPDKWIIHKRKYNTSTIYSIKPTGIKTELYVSFYRGLLMISPSSLLIENALRQLRSDFSLMSDKTFAKLFKTIGNNSDANLFINFNNIAHTLSKAFSPAHKKKLSFLSHIASWGEFDLTLNDTHILSNGFLYTDENQTKINALFKDIDPGSTKINEVIPDNASFVQSYSFDDNEQLRINLKSYLQKNGSYQAVQSNYKNLDLKDPLESTQQKVFNIIDKEFSYIVNNDTENNHNSYLIVRTKSKSKTMKLLTNLLNSDIEPITYYQLDQQVKYPIYQSKAAQVFPTLLSPFCPEPPQKYFTFVDNYLVFSNSTQKLSDLIYAHILNKTLGNSKYHQDFTDMFSYKQNMFVYCDISKIKSLLPGASHLTLLNPTRTQQESLNQFYGLGIQLTTAANYLIYLNACVHYMPMRESEPETVWQSGLDSTIIGKPALVINHYTKEKEIMVQDKSNMLYLLSNSGRVLWKKKLDAQIKGEVTQIDFYRNNKLQYIFNTENRIYLLDRNGNNVEKYPIDLAHKATNSIAVFDYDKNRNYRIFVACANRKTYVFDKYGRKITGWKAKATEGQVSQPIQHIRALKKDYIVFADDKRNYILNRKGENRVLIQSDFVRNENSLFYLLLENNIPSLVTTDTNGNLRKINLNTGECKMTKLLHSKEDHHFIARDITKDKGVEYIIVTRKEVYTYKANSKKLFEVQIDGDLLPTADSYLFSSNNKKIGVFDKENNKIYLINSNGTIYKNFPLRGNQDSV</sequence>
<keyword evidence="1" id="KW-0472">Membrane</keyword>